<name>A0A1G7TK47_9HYPH</name>
<sequence>MPVELKDVHIRVIDQRIGMGVGGFDTVIRAYHVPTGILVEVPKGDRGQYYDRQTALEMIEYALASGHYRARALTQEGEGNG</sequence>
<dbReference type="RefSeq" id="WP_143009309.1">
    <property type="nucleotide sequence ID" value="NZ_FNCS01000002.1"/>
</dbReference>
<keyword evidence="2" id="KW-1185">Reference proteome</keyword>
<evidence type="ECO:0000313" key="2">
    <source>
        <dbReference type="Proteomes" id="UP000199495"/>
    </source>
</evidence>
<dbReference type="InterPro" id="IPR045853">
    <property type="entry name" value="Pep_chain_release_fac_I_sf"/>
</dbReference>
<protein>
    <submittedName>
        <fullName evidence="1">Uncharacterized protein</fullName>
    </submittedName>
</protein>
<evidence type="ECO:0000313" key="1">
    <source>
        <dbReference type="EMBL" id="SDG34880.1"/>
    </source>
</evidence>
<dbReference type="SUPFAM" id="SSF75620">
    <property type="entry name" value="Release factor"/>
    <property type="match status" value="1"/>
</dbReference>
<organism evidence="1 2">
    <name type="scientific">Pelagibacterium luteolum</name>
    <dbReference type="NCBI Taxonomy" id="440168"/>
    <lineage>
        <taxon>Bacteria</taxon>
        <taxon>Pseudomonadati</taxon>
        <taxon>Pseudomonadota</taxon>
        <taxon>Alphaproteobacteria</taxon>
        <taxon>Hyphomicrobiales</taxon>
        <taxon>Devosiaceae</taxon>
        <taxon>Pelagibacterium</taxon>
    </lineage>
</organism>
<dbReference type="EMBL" id="FNCS01000002">
    <property type="protein sequence ID" value="SDG34880.1"/>
    <property type="molecule type" value="Genomic_DNA"/>
</dbReference>
<proteinExistence type="predicted"/>
<accession>A0A1G7TK47</accession>
<dbReference type="AlphaFoldDB" id="A0A1G7TK47"/>
<dbReference type="Proteomes" id="UP000199495">
    <property type="component" value="Unassembled WGS sequence"/>
</dbReference>
<reference evidence="1 2" key="1">
    <citation type="submission" date="2016-10" db="EMBL/GenBank/DDBJ databases">
        <authorList>
            <person name="de Groot N.N."/>
        </authorList>
    </citation>
    <scope>NUCLEOTIDE SEQUENCE [LARGE SCALE GENOMIC DNA]</scope>
    <source>
        <strain evidence="1 2">CGMCC 1.10267</strain>
    </source>
</reference>
<dbReference type="STRING" id="440168.SAMN04487974_102139"/>
<gene>
    <name evidence="1" type="ORF">SAMN04487974_102139</name>
</gene>